<dbReference type="EMBL" id="FN649736">
    <property type="protein sequence ID" value="CBJ30737.1"/>
    <property type="molecule type" value="Genomic_DNA"/>
</dbReference>
<dbReference type="AlphaFoldDB" id="D7FRE6"/>
<evidence type="ECO:0000313" key="2">
    <source>
        <dbReference type="EMBL" id="CBJ30737.1"/>
    </source>
</evidence>
<protein>
    <submittedName>
        <fullName evidence="2">Uncharacterized protein</fullName>
    </submittedName>
</protein>
<keyword evidence="3" id="KW-1185">Reference proteome</keyword>
<gene>
    <name evidence="2" type="ORF">Esi_0213_0044</name>
</gene>
<reference evidence="2 3" key="1">
    <citation type="journal article" date="2010" name="Nature">
        <title>The Ectocarpus genome and the independent evolution of multicellularity in brown algae.</title>
        <authorList>
            <person name="Cock J.M."/>
            <person name="Sterck L."/>
            <person name="Rouze P."/>
            <person name="Scornet D."/>
            <person name="Allen A.E."/>
            <person name="Amoutzias G."/>
            <person name="Anthouard V."/>
            <person name="Artiguenave F."/>
            <person name="Aury J.M."/>
            <person name="Badger J.H."/>
            <person name="Beszteri B."/>
            <person name="Billiau K."/>
            <person name="Bonnet E."/>
            <person name="Bothwell J.H."/>
            <person name="Bowler C."/>
            <person name="Boyen C."/>
            <person name="Brownlee C."/>
            <person name="Carrano C.J."/>
            <person name="Charrier B."/>
            <person name="Cho G.Y."/>
            <person name="Coelho S.M."/>
            <person name="Collen J."/>
            <person name="Corre E."/>
            <person name="Da Silva C."/>
            <person name="Delage L."/>
            <person name="Delaroque N."/>
            <person name="Dittami S.M."/>
            <person name="Doulbeau S."/>
            <person name="Elias M."/>
            <person name="Farnham G."/>
            <person name="Gachon C.M."/>
            <person name="Gschloessl B."/>
            <person name="Heesch S."/>
            <person name="Jabbari K."/>
            <person name="Jubin C."/>
            <person name="Kawai H."/>
            <person name="Kimura K."/>
            <person name="Kloareg B."/>
            <person name="Kupper F.C."/>
            <person name="Lang D."/>
            <person name="Le Bail A."/>
            <person name="Leblanc C."/>
            <person name="Lerouge P."/>
            <person name="Lohr M."/>
            <person name="Lopez P.J."/>
            <person name="Martens C."/>
            <person name="Maumus F."/>
            <person name="Michel G."/>
            <person name="Miranda-Saavedra D."/>
            <person name="Morales J."/>
            <person name="Moreau H."/>
            <person name="Motomura T."/>
            <person name="Nagasato C."/>
            <person name="Napoli C.A."/>
            <person name="Nelson D.R."/>
            <person name="Nyvall-Collen P."/>
            <person name="Peters A.F."/>
            <person name="Pommier C."/>
            <person name="Potin P."/>
            <person name="Poulain J."/>
            <person name="Quesneville H."/>
            <person name="Read B."/>
            <person name="Rensing S.A."/>
            <person name="Ritter A."/>
            <person name="Rousvoal S."/>
            <person name="Samanta M."/>
            <person name="Samson G."/>
            <person name="Schroeder D.C."/>
            <person name="Segurens B."/>
            <person name="Strittmatter M."/>
            <person name="Tonon T."/>
            <person name="Tregear J.W."/>
            <person name="Valentin K."/>
            <person name="von Dassow P."/>
            <person name="Yamagishi T."/>
            <person name="Van de Peer Y."/>
            <person name="Wincker P."/>
        </authorList>
    </citation>
    <scope>NUCLEOTIDE SEQUENCE [LARGE SCALE GENOMIC DNA]</scope>
    <source>
        <strain evidence="3">Ec32 / CCAP1310/4</strain>
    </source>
</reference>
<dbReference type="OrthoDB" id="10552441at2759"/>
<accession>D7FRE6</accession>
<feature type="coiled-coil region" evidence="1">
    <location>
        <begin position="516"/>
        <end position="550"/>
    </location>
</feature>
<proteinExistence type="predicted"/>
<feature type="coiled-coil region" evidence="1">
    <location>
        <begin position="406"/>
        <end position="433"/>
    </location>
</feature>
<organism evidence="2 3">
    <name type="scientific">Ectocarpus siliculosus</name>
    <name type="common">Brown alga</name>
    <name type="synonym">Conferva siliculosa</name>
    <dbReference type="NCBI Taxonomy" id="2880"/>
    <lineage>
        <taxon>Eukaryota</taxon>
        <taxon>Sar</taxon>
        <taxon>Stramenopiles</taxon>
        <taxon>Ochrophyta</taxon>
        <taxon>PX clade</taxon>
        <taxon>Phaeophyceae</taxon>
        <taxon>Ectocarpales</taxon>
        <taxon>Ectocarpaceae</taxon>
        <taxon>Ectocarpus</taxon>
    </lineage>
</organism>
<dbReference type="EMBL" id="FN648391">
    <property type="protein sequence ID" value="CBJ30737.1"/>
    <property type="molecule type" value="Genomic_DNA"/>
</dbReference>
<dbReference type="InParanoid" id="D7FRE6"/>
<evidence type="ECO:0000313" key="3">
    <source>
        <dbReference type="Proteomes" id="UP000002630"/>
    </source>
</evidence>
<evidence type="ECO:0000256" key="1">
    <source>
        <dbReference type="SAM" id="Coils"/>
    </source>
</evidence>
<feature type="coiled-coil region" evidence="1">
    <location>
        <begin position="272"/>
        <end position="317"/>
    </location>
</feature>
<keyword evidence="1" id="KW-0175">Coiled coil</keyword>
<dbReference type="Proteomes" id="UP000002630">
    <property type="component" value="Linkage Group LG11"/>
</dbReference>
<name>D7FRE6_ECTSI</name>
<sequence length="616" mass="67105">MRHIYSGGESAVACPKLGFNAAAINDDAMTASWLAFQQQSGLRAAESCPPAEWEDRCPPGAIMLLAEKRRGGCRAAGCVAVGGELNDNNKDDEWEILRVVTAQQTALLQAAKPTMPKTFYQHVAGQQRAYAKDEKRFAGKLVKAMKSSPPSDIELVRALVDEATTKGFRSAATDEATKAVTKHDDQQSAIAIFRSLPGAFVRQVAEASLVVTRHSNKQRKKILALQLTNNKVLSTAASDKERSARREGDLRAKLDTAGDTIASLTDTVAEQQMAAAMECERFEQALRQLDNELKTSRQAARAELEFCERDLAEVDSASVSLSLFTAEKSHHGDLLAPKTCPVTHVAALGMHDRSAAHEAAQWTCARLDAVQRMVDASASRWEQDQATCLLKEAGARDREVELNRLLDAGEEIRKDLEDDLALSEEELDDTQTAADSCAADFEDISSRSVDLVRTLQEDVEKTAVRVGGLASAAPEAEDLDGSDYDMIRARLEAVQRLVLTATSTLEAEIFTCQGEKADAGDREAEIEEQRQELEDELAVCEEELDETQTAADSCAADFEDISSRSVDLVRTLQEDAAKTTVHVGGLAPEAEDRIGSDYDMIRRMVPTRLGCCAPRA</sequence>